<dbReference type="Proteomes" id="UP001596105">
    <property type="component" value="Unassembled WGS sequence"/>
</dbReference>
<keyword evidence="2 4" id="KW-0326">Glycosidase</keyword>
<evidence type="ECO:0000256" key="2">
    <source>
        <dbReference type="ARBA" id="ARBA00023295"/>
    </source>
</evidence>
<dbReference type="Gene3D" id="3.20.20.80">
    <property type="entry name" value="Glycosidases"/>
    <property type="match status" value="1"/>
</dbReference>
<dbReference type="EMBL" id="JBHSMH010000066">
    <property type="protein sequence ID" value="MFC5470532.1"/>
    <property type="molecule type" value="Genomic_DNA"/>
</dbReference>
<keyword evidence="5" id="KW-1185">Reference proteome</keyword>
<evidence type="ECO:0000313" key="4">
    <source>
        <dbReference type="EMBL" id="MFC5470532.1"/>
    </source>
</evidence>
<name>A0ABW0LZZ5_9BACL</name>
<dbReference type="EC" id="3.2.1.23" evidence="4"/>
<evidence type="ECO:0000256" key="1">
    <source>
        <dbReference type="ARBA" id="ARBA00022801"/>
    </source>
</evidence>
<protein>
    <submittedName>
        <fullName evidence="4">Beta-galactosidase</fullName>
        <ecNumber evidence="4">3.2.1.23</ecNumber>
    </submittedName>
</protein>
<evidence type="ECO:0000259" key="3">
    <source>
        <dbReference type="Pfam" id="PF00150"/>
    </source>
</evidence>
<comment type="caution">
    <text evidence="4">The sequence shown here is derived from an EMBL/GenBank/DDBJ whole genome shotgun (WGS) entry which is preliminary data.</text>
</comment>
<dbReference type="GO" id="GO:0004565">
    <property type="term" value="F:beta-galactosidase activity"/>
    <property type="evidence" value="ECO:0007669"/>
    <property type="project" value="UniProtKB-EC"/>
</dbReference>
<organism evidence="4 5">
    <name type="scientific">Cohnella suwonensis</name>
    <dbReference type="NCBI Taxonomy" id="696072"/>
    <lineage>
        <taxon>Bacteria</taxon>
        <taxon>Bacillati</taxon>
        <taxon>Bacillota</taxon>
        <taxon>Bacilli</taxon>
        <taxon>Bacillales</taxon>
        <taxon>Paenibacillaceae</taxon>
        <taxon>Cohnella</taxon>
    </lineage>
</organism>
<proteinExistence type="predicted"/>
<dbReference type="InterPro" id="IPR017853">
    <property type="entry name" value="GH"/>
</dbReference>
<feature type="domain" description="Glycoside hydrolase family 5" evidence="3">
    <location>
        <begin position="399"/>
        <end position="508"/>
    </location>
</feature>
<sequence length="1040" mass="115883">MNRLIAFYDKNFPQADGQAVDEGQLGRVSRVVGASGLSEALREAAIAAGDGRAESETACFVNLHAPYFPKDAWPELLAFLGRGGGLVSIGGAPFKIPVRMENGRWHAEAEQTAYHRQLRIHETLRVSTEGVVRLKASSDLPMLAGREELFDVAPTWNLVPHATKASDLPHEMGSAGPMDAWLHAVLRGVTADGREIAAPVVVWDNAGGDFAGGRWLFVNGPIGVRFWERGGAEALAEWAAACGRGMTDIWLKPGYASYEPGERAMLTLQTQALGAGAAGEWTFRLSAKREDETTPCWTAELEIRVGRELDNLRLPIPVVVREGYYEVECRAESKAGEIRLLRQGFWGFDGKLLAEGEPIKAGRDYFERDGRPMPVVGMTYMSSDVARKFLFLPNAAVWRRDMAQMKNAGINWIRTGIWTAYRNVMQSDGHASEEALRSIDAFLLTAKKIGLQVTFTFFSFTPETWEGEHPYLDPRSVEAQKRFVRSIASRYPKATNVDWDLINEPSFTDPARIFSVGPRPSGKRFERKAFSSWLERRHGSVATLQDRWNMTPSELPDFGSAVPPEASEINFDIMDMRDGKRGTRWLDYCLFSMDMFNRWASELSAAIKSACPGHLVAVGQDEGLKDQRPTPLFYEEASDYTTVHSWWQNDNLVWDGIFTKSPDKPNLVQETGIMYVETAEGRAKRSEEELYRLLERKYAYAFATGGAGAVQWIWNTNAYMDNANESHIGALRADGTEKPEALVSYDFGRFIGEIRDLFAERRLEDVAVVFPYANDFSNRRFAYEATTKLTRALSYGLKTPFRAVSPYKLGVLKRNPAKLIALPSPYNVEEETLRELLAIAETTGATLLVTGPLGIDEYWRWTDRFKELAGSRRLVNASREERLVIGETPFPVSFGDSKIAEIAKETPTGGSASPSRVVEIPLGAGRLVWCPLPVELNERSETMLALYRHALALSGFRAEMTWAKGGDEPGVYGRKLAFGEGALYVFVSEQAEAADIEIEDPVTGRRYAFSLPEERSVLFATNAAGEVIAVYRPDETTINF</sequence>
<dbReference type="RefSeq" id="WP_209749695.1">
    <property type="nucleotide sequence ID" value="NZ_JBHSMH010000066.1"/>
</dbReference>
<reference evidence="5" key="1">
    <citation type="journal article" date="2019" name="Int. J. Syst. Evol. Microbiol.">
        <title>The Global Catalogue of Microorganisms (GCM) 10K type strain sequencing project: providing services to taxonomists for standard genome sequencing and annotation.</title>
        <authorList>
            <consortium name="The Broad Institute Genomics Platform"/>
            <consortium name="The Broad Institute Genome Sequencing Center for Infectious Disease"/>
            <person name="Wu L."/>
            <person name="Ma J."/>
        </authorList>
    </citation>
    <scope>NUCLEOTIDE SEQUENCE [LARGE SCALE GENOMIC DNA]</scope>
    <source>
        <strain evidence="5">CCUG 57113</strain>
    </source>
</reference>
<gene>
    <name evidence="4" type="ORF">ACFPPD_17715</name>
</gene>
<evidence type="ECO:0000313" key="5">
    <source>
        <dbReference type="Proteomes" id="UP001596105"/>
    </source>
</evidence>
<dbReference type="SUPFAM" id="SSF51445">
    <property type="entry name" value="(Trans)glycosidases"/>
    <property type="match status" value="1"/>
</dbReference>
<dbReference type="Pfam" id="PF00150">
    <property type="entry name" value="Cellulase"/>
    <property type="match status" value="1"/>
</dbReference>
<accession>A0ABW0LZZ5</accession>
<keyword evidence="1 4" id="KW-0378">Hydrolase</keyword>
<dbReference type="InterPro" id="IPR001547">
    <property type="entry name" value="Glyco_hydro_5"/>
</dbReference>